<keyword evidence="3 6" id="KW-0812">Transmembrane</keyword>
<evidence type="ECO:0000256" key="5">
    <source>
        <dbReference type="ARBA" id="ARBA00023136"/>
    </source>
</evidence>
<feature type="transmembrane region" description="Helical" evidence="6">
    <location>
        <begin position="377"/>
        <end position="401"/>
    </location>
</feature>
<dbReference type="Pfam" id="PF12698">
    <property type="entry name" value="ABC2_membrane_3"/>
    <property type="match status" value="1"/>
</dbReference>
<dbReference type="PANTHER" id="PTHR30294:SF29">
    <property type="entry name" value="MULTIDRUG ABC TRANSPORTER PERMEASE YBHS-RELATED"/>
    <property type="match status" value="1"/>
</dbReference>
<gene>
    <name evidence="8" type="ORF">DES48_10737</name>
</gene>
<evidence type="ECO:0000259" key="7">
    <source>
        <dbReference type="Pfam" id="PF12698"/>
    </source>
</evidence>
<organism evidence="8 9">
    <name type="scientific">Paraliobacillus ryukyuensis</name>
    <dbReference type="NCBI Taxonomy" id="200904"/>
    <lineage>
        <taxon>Bacteria</taxon>
        <taxon>Bacillati</taxon>
        <taxon>Bacillota</taxon>
        <taxon>Bacilli</taxon>
        <taxon>Bacillales</taxon>
        <taxon>Bacillaceae</taxon>
        <taxon>Paraliobacillus</taxon>
    </lineage>
</organism>
<dbReference type="PANTHER" id="PTHR30294">
    <property type="entry name" value="MEMBRANE COMPONENT OF ABC TRANSPORTER YHHJ-RELATED"/>
    <property type="match status" value="1"/>
</dbReference>
<evidence type="ECO:0000256" key="6">
    <source>
        <dbReference type="SAM" id="Phobius"/>
    </source>
</evidence>
<keyword evidence="4 6" id="KW-1133">Transmembrane helix</keyword>
<dbReference type="GO" id="GO:0140359">
    <property type="term" value="F:ABC-type transporter activity"/>
    <property type="evidence" value="ECO:0007669"/>
    <property type="project" value="InterPro"/>
</dbReference>
<protein>
    <submittedName>
        <fullName evidence="8">ABC-2 type transport system permease protein</fullName>
    </submittedName>
</protein>
<dbReference type="STRING" id="200904.GCA_900168775_01058"/>
<feature type="transmembrane region" description="Helical" evidence="6">
    <location>
        <begin position="25"/>
        <end position="48"/>
    </location>
</feature>
<evidence type="ECO:0000256" key="3">
    <source>
        <dbReference type="ARBA" id="ARBA00022692"/>
    </source>
</evidence>
<reference evidence="8 9" key="1">
    <citation type="submission" date="2018-06" db="EMBL/GenBank/DDBJ databases">
        <title>Genomic Encyclopedia of Type Strains, Phase IV (KMG-IV): sequencing the most valuable type-strain genomes for metagenomic binning, comparative biology and taxonomic classification.</title>
        <authorList>
            <person name="Goeker M."/>
        </authorList>
    </citation>
    <scope>NUCLEOTIDE SEQUENCE [LARGE SCALE GENOMIC DNA]</scope>
    <source>
        <strain evidence="8 9">DSM 15140</strain>
    </source>
</reference>
<feature type="domain" description="ABC-2 type transporter transmembrane" evidence="7">
    <location>
        <begin position="23"/>
        <end position="396"/>
    </location>
</feature>
<comment type="subcellular location">
    <subcellularLocation>
        <location evidence="1">Cell membrane</location>
        <topology evidence="1">Multi-pass membrane protein</topology>
    </subcellularLocation>
</comment>
<dbReference type="InterPro" id="IPR013525">
    <property type="entry name" value="ABC2_TM"/>
</dbReference>
<feature type="transmembrane region" description="Helical" evidence="6">
    <location>
        <begin position="214"/>
        <end position="235"/>
    </location>
</feature>
<evidence type="ECO:0000256" key="1">
    <source>
        <dbReference type="ARBA" id="ARBA00004651"/>
    </source>
</evidence>
<name>A0A366E422_9BACI</name>
<dbReference type="Gene3D" id="3.40.1710.10">
    <property type="entry name" value="abc type-2 transporter like domain"/>
    <property type="match status" value="1"/>
</dbReference>
<evidence type="ECO:0000313" key="8">
    <source>
        <dbReference type="EMBL" id="RBO97121.1"/>
    </source>
</evidence>
<feature type="transmembrane region" description="Helical" evidence="6">
    <location>
        <begin position="263"/>
        <end position="284"/>
    </location>
</feature>
<evidence type="ECO:0000313" key="9">
    <source>
        <dbReference type="Proteomes" id="UP000252254"/>
    </source>
</evidence>
<dbReference type="EMBL" id="QNRI01000007">
    <property type="protein sequence ID" value="RBO97121.1"/>
    <property type="molecule type" value="Genomic_DNA"/>
</dbReference>
<evidence type="ECO:0000256" key="4">
    <source>
        <dbReference type="ARBA" id="ARBA00022989"/>
    </source>
</evidence>
<comment type="caution">
    <text evidence="8">The sequence shown here is derived from an EMBL/GenBank/DDBJ whole genome shotgun (WGS) entry which is preliminary data.</text>
</comment>
<keyword evidence="9" id="KW-1185">Reference proteome</keyword>
<dbReference type="RefSeq" id="WP_113869082.1">
    <property type="nucleotide sequence ID" value="NZ_BAABQN010000007.1"/>
</dbReference>
<dbReference type="Proteomes" id="UP000252254">
    <property type="component" value="Unassembled WGS sequence"/>
</dbReference>
<dbReference type="GO" id="GO:0005886">
    <property type="term" value="C:plasma membrane"/>
    <property type="evidence" value="ECO:0007669"/>
    <property type="project" value="UniProtKB-SubCell"/>
</dbReference>
<dbReference type="AlphaFoldDB" id="A0A366E422"/>
<sequence length="407" mass="46309">MANLSRIVFFLKQYQKQIQKKWKSLPLLLVFPILIIGLIFFILVSLLLPDEQQSIEVGLVDLDESEETTMLVDLIDEASLLGSYIHIKKYTAEEAQSALDMGTLSAYVTFPENFTTDLYQGDPVKIPIMGNQKQPVKSYIIKELLNSMTRYIASAQANILTINQYAKSLPMEEAERQEILLNQFNQFMLFTLSKDNIIQEEQISNLTTTSPVQYYSIAGWFILITIWMLSIYILIGKEDGVAIQNRMRLYGVTRFQQMVSRMLLVFIYGLVLGLISLFAFINLLKIEFYFSDYLRAGIVISLYSLLLLLVLAVIELIFTSKKVSLLVQISVTSIVLLLSGALIPTLYFPEQIKAMLPIVFSTEAFHWLTELVLKGRLFIDVMPLLLLMLAGLGIFTGCSLWKERAKG</sequence>
<dbReference type="InterPro" id="IPR051449">
    <property type="entry name" value="ABC-2_transporter_component"/>
</dbReference>
<evidence type="ECO:0000256" key="2">
    <source>
        <dbReference type="ARBA" id="ARBA00022475"/>
    </source>
</evidence>
<feature type="transmembrane region" description="Helical" evidence="6">
    <location>
        <begin position="296"/>
        <end position="318"/>
    </location>
</feature>
<accession>A0A366E422</accession>
<feature type="transmembrane region" description="Helical" evidence="6">
    <location>
        <begin position="325"/>
        <end position="347"/>
    </location>
</feature>
<proteinExistence type="predicted"/>
<dbReference type="OrthoDB" id="2433097at2"/>
<keyword evidence="5 6" id="KW-0472">Membrane</keyword>
<keyword evidence="2" id="KW-1003">Cell membrane</keyword>